<proteinExistence type="predicted"/>
<gene>
    <name evidence="3" type="ORF">J7T54_007931</name>
</gene>
<dbReference type="Gene3D" id="3.20.20.80">
    <property type="entry name" value="Glycosidases"/>
    <property type="match status" value="1"/>
</dbReference>
<name>A0A9Q0BGT2_9HYPO</name>
<dbReference type="Proteomes" id="UP001055219">
    <property type="component" value="Unassembled WGS sequence"/>
</dbReference>
<dbReference type="GeneID" id="75834403"/>
<dbReference type="SUPFAM" id="SSF51445">
    <property type="entry name" value="(Trans)glycosidases"/>
    <property type="match status" value="1"/>
</dbReference>
<dbReference type="InterPro" id="IPR055235">
    <property type="entry name" value="ASD1_cat"/>
</dbReference>
<reference evidence="3" key="2">
    <citation type="submission" date="2022-07" db="EMBL/GenBank/DDBJ databases">
        <authorList>
            <person name="Goncalves M.F.M."/>
            <person name="Hilario S."/>
            <person name="Van De Peer Y."/>
            <person name="Esteves A.C."/>
            <person name="Alves A."/>
        </authorList>
    </citation>
    <scope>NUCLEOTIDE SEQUENCE</scope>
    <source>
        <strain evidence="3">MUM 19.33</strain>
    </source>
</reference>
<reference evidence="3" key="1">
    <citation type="journal article" date="2021" name="J Fungi (Basel)">
        <title>Genomic and Metabolomic Analyses of the Marine Fungus Emericellopsis cladophorae: Insights into Saltwater Adaptability Mechanisms and Its Biosynthetic Potential.</title>
        <authorList>
            <person name="Goncalves M.F.M."/>
            <person name="Hilario S."/>
            <person name="Van de Peer Y."/>
            <person name="Esteves A.C."/>
            <person name="Alves A."/>
        </authorList>
    </citation>
    <scope>NUCLEOTIDE SEQUENCE</scope>
    <source>
        <strain evidence="3">MUM 19.33</strain>
    </source>
</reference>
<dbReference type="RefSeq" id="XP_051365693.1">
    <property type="nucleotide sequence ID" value="XM_051502508.1"/>
</dbReference>
<keyword evidence="4" id="KW-1185">Reference proteome</keyword>
<evidence type="ECO:0000259" key="2">
    <source>
        <dbReference type="Pfam" id="PF22848"/>
    </source>
</evidence>
<dbReference type="PANTHER" id="PTHR31776">
    <property type="entry name" value="ALPHA-L-ARABINOFURANOSIDASE 1"/>
    <property type="match status" value="1"/>
</dbReference>
<evidence type="ECO:0000313" key="3">
    <source>
        <dbReference type="EMBL" id="KAI6784837.1"/>
    </source>
</evidence>
<evidence type="ECO:0000313" key="4">
    <source>
        <dbReference type="Proteomes" id="UP001055219"/>
    </source>
</evidence>
<dbReference type="OrthoDB" id="406864at2759"/>
<dbReference type="Pfam" id="PF22848">
    <property type="entry name" value="ASD1_dom"/>
    <property type="match status" value="1"/>
</dbReference>
<comment type="caution">
    <text evidence="3">The sequence shown here is derived from an EMBL/GenBank/DDBJ whole genome shotgun (WGS) entry which is preliminary data.</text>
</comment>
<feature type="domain" description="Alpha-L-arabinofuranosidase 1 catalytic" evidence="2">
    <location>
        <begin position="259"/>
        <end position="348"/>
    </location>
</feature>
<dbReference type="InterPro" id="IPR017853">
    <property type="entry name" value="GH"/>
</dbReference>
<dbReference type="PANTHER" id="PTHR31776:SF0">
    <property type="entry name" value="ALPHA-L-ARABINOFURANOSIDASE 1"/>
    <property type="match status" value="1"/>
</dbReference>
<evidence type="ECO:0000256" key="1">
    <source>
        <dbReference type="SAM" id="MobiDB-lite"/>
    </source>
</evidence>
<dbReference type="AlphaFoldDB" id="A0A9Q0BGT2"/>
<protein>
    <recommendedName>
        <fullName evidence="2">Alpha-L-arabinofuranosidase 1 catalytic domain-containing protein</fullName>
    </recommendedName>
</protein>
<sequence length="491" mass="53861">MHVHAMRTQTRAARNNDSDDTSFSAAHIIAALRFFAALPLLCKLASSLRLQVAPNGGNASSPLLYGLLYEEIYHSGDGGLYGEMIRNRAFQGRLVLDGGPASRETGSSGIRLMYQMRMDVPEGTTGPVGFYNDGFWGFHVDASKEYAASFYLRCDYGGGVECFFTNTLTGEKLSSAKTEASQDASQEWVQHHLPTFQPLTSASTPNNTFSFVFDGSRLVGQSVYVNLLSLFKKTCQNRDNGLREDLAQTLADLKASWICWNETIGPLEERVGKLGVWGNIETQGFGLVEQMRMARYMDLTVVLGIFNGLYFNGDLIPEDELQPYMDSAMDSLEFLTYPVFVGEYASIREGSATGPETGAQTFGMPSREAIMLLGIERNSYIILEFVYGALIKQYDENPNTVAVIKHTANEILRSMSYYLQQLSAAHVGTDTLPAKATEGGLGPVWWSATKAGRRTVLKMVNYNGGTGAENSVKVQVKGSRACTTELTAFTA</sequence>
<dbReference type="GO" id="GO:0046556">
    <property type="term" value="F:alpha-L-arabinofuranosidase activity"/>
    <property type="evidence" value="ECO:0007669"/>
    <property type="project" value="TreeGrafter"/>
</dbReference>
<accession>A0A9Q0BGT2</accession>
<dbReference type="InterPro" id="IPR051563">
    <property type="entry name" value="Glycosyl_Hydrolase_51"/>
</dbReference>
<dbReference type="EMBL" id="JAGIXG020000003">
    <property type="protein sequence ID" value="KAI6784837.1"/>
    <property type="molecule type" value="Genomic_DNA"/>
</dbReference>
<feature type="region of interest" description="Disordered" evidence="1">
    <location>
        <begin position="1"/>
        <end position="20"/>
    </location>
</feature>
<organism evidence="3 4">
    <name type="scientific">Emericellopsis cladophorae</name>
    <dbReference type="NCBI Taxonomy" id="2686198"/>
    <lineage>
        <taxon>Eukaryota</taxon>
        <taxon>Fungi</taxon>
        <taxon>Dikarya</taxon>
        <taxon>Ascomycota</taxon>
        <taxon>Pezizomycotina</taxon>
        <taxon>Sordariomycetes</taxon>
        <taxon>Hypocreomycetidae</taxon>
        <taxon>Hypocreales</taxon>
        <taxon>Bionectriaceae</taxon>
        <taxon>Emericellopsis</taxon>
    </lineage>
</organism>